<dbReference type="PROSITE" id="PS00136">
    <property type="entry name" value="SUBTILASE_ASP"/>
    <property type="match status" value="1"/>
</dbReference>
<keyword evidence="4 10" id="KW-0645">Protease</keyword>
<feature type="domain" description="Subtilisin-like protease fibronectin type-III" evidence="14">
    <location>
        <begin position="560"/>
        <end position="660"/>
    </location>
</feature>
<protein>
    <submittedName>
        <fullName evidence="15">Uncharacterized protein</fullName>
    </submittedName>
</protein>
<gene>
    <name evidence="15" type="ORF">HPP92_011743</name>
</gene>
<keyword evidence="8" id="KW-0325">Glycoprotein</keyword>
<dbReference type="PROSITE" id="PS00138">
    <property type="entry name" value="SUBTILASE_SER"/>
    <property type="match status" value="1"/>
</dbReference>
<evidence type="ECO:0000256" key="10">
    <source>
        <dbReference type="PROSITE-ProRule" id="PRU01240"/>
    </source>
</evidence>
<dbReference type="AlphaFoldDB" id="A0A835R3H5"/>
<dbReference type="InterPro" id="IPR046450">
    <property type="entry name" value="PA_dom_sf"/>
</dbReference>
<dbReference type="Pfam" id="PF02225">
    <property type="entry name" value="PA"/>
    <property type="match status" value="1"/>
</dbReference>
<feature type="domain" description="Peptidase S8/S53" evidence="12">
    <location>
        <begin position="43"/>
        <end position="500"/>
    </location>
</feature>
<dbReference type="EMBL" id="JADCNL010000005">
    <property type="protein sequence ID" value="KAG0480885.1"/>
    <property type="molecule type" value="Genomic_DNA"/>
</dbReference>
<comment type="caution">
    <text evidence="15">The sequence shown here is derived from an EMBL/GenBank/DDBJ whole genome shotgun (WGS) entry which is preliminary data.</text>
</comment>
<evidence type="ECO:0000313" key="15">
    <source>
        <dbReference type="EMBL" id="KAG0480885.1"/>
    </source>
</evidence>
<dbReference type="InterPro" id="IPR000209">
    <property type="entry name" value="Peptidase_S8/S53_dom"/>
</dbReference>
<name>A0A835R3H5_VANPL</name>
<dbReference type="Pfam" id="PF00082">
    <property type="entry name" value="Peptidase_S8"/>
    <property type="match status" value="1"/>
</dbReference>
<evidence type="ECO:0000256" key="7">
    <source>
        <dbReference type="ARBA" id="ARBA00022825"/>
    </source>
</evidence>
<dbReference type="PRINTS" id="PR00723">
    <property type="entry name" value="SUBTILISIN"/>
</dbReference>
<evidence type="ECO:0000256" key="9">
    <source>
        <dbReference type="PIRSR" id="PIRSR615500-1"/>
    </source>
</evidence>
<dbReference type="GO" id="GO:0005576">
    <property type="term" value="C:extracellular region"/>
    <property type="evidence" value="ECO:0007669"/>
    <property type="project" value="UniProtKB-SubCell"/>
</dbReference>
<dbReference type="InterPro" id="IPR015500">
    <property type="entry name" value="Peptidase_S8_subtilisin-rel"/>
</dbReference>
<evidence type="ECO:0000256" key="11">
    <source>
        <dbReference type="RuleBase" id="RU003355"/>
    </source>
</evidence>
<evidence type="ECO:0000259" key="12">
    <source>
        <dbReference type="Pfam" id="PF00082"/>
    </source>
</evidence>
<evidence type="ECO:0000256" key="8">
    <source>
        <dbReference type="ARBA" id="ARBA00023180"/>
    </source>
</evidence>
<accession>A0A835R3H5</accession>
<evidence type="ECO:0000313" key="16">
    <source>
        <dbReference type="Proteomes" id="UP000636800"/>
    </source>
</evidence>
<feature type="active site" description="Charge relay system" evidence="9 10">
    <location>
        <position position="52"/>
    </location>
</feature>
<dbReference type="Proteomes" id="UP000636800">
    <property type="component" value="Chromosome 5"/>
</dbReference>
<feature type="active site" description="Charge relay system" evidence="9 10">
    <location>
        <position position="445"/>
    </location>
</feature>
<dbReference type="InterPro" id="IPR003137">
    <property type="entry name" value="PA_domain"/>
</dbReference>
<dbReference type="InterPro" id="IPR041469">
    <property type="entry name" value="Subtilisin-like_FN3"/>
</dbReference>
<evidence type="ECO:0000259" key="14">
    <source>
        <dbReference type="Pfam" id="PF17766"/>
    </source>
</evidence>
<evidence type="ECO:0000256" key="1">
    <source>
        <dbReference type="ARBA" id="ARBA00004613"/>
    </source>
</evidence>
<evidence type="ECO:0000259" key="13">
    <source>
        <dbReference type="Pfam" id="PF02225"/>
    </source>
</evidence>
<dbReference type="PANTHER" id="PTHR10795">
    <property type="entry name" value="PROPROTEIN CONVERTASE SUBTILISIN/KEXIN"/>
    <property type="match status" value="1"/>
</dbReference>
<dbReference type="Gene3D" id="2.60.40.2310">
    <property type="match status" value="1"/>
</dbReference>
<dbReference type="Gene3D" id="3.50.30.30">
    <property type="match status" value="1"/>
</dbReference>
<comment type="similarity">
    <text evidence="2 10 11">Belongs to the peptidase S8 family.</text>
</comment>
<dbReference type="Pfam" id="PF17766">
    <property type="entry name" value="fn3_6"/>
    <property type="match status" value="1"/>
</dbReference>
<dbReference type="InterPro" id="IPR045051">
    <property type="entry name" value="SBT"/>
</dbReference>
<organism evidence="15 16">
    <name type="scientific">Vanilla planifolia</name>
    <name type="common">Vanilla</name>
    <dbReference type="NCBI Taxonomy" id="51239"/>
    <lineage>
        <taxon>Eukaryota</taxon>
        <taxon>Viridiplantae</taxon>
        <taxon>Streptophyta</taxon>
        <taxon>Embryophyta</taxon>
        <taxon>Tracheophyta</taxon>
        <taxon>Spermatophyta</taxon>
        <taxon>Magnoliopsida</taxon>
        <taxon>Liliopsida</taxon>
        <taxon>Asparagales</taxon>
        <taxon>Orchidaceae</taxon>
        <taxon>Vanilloideae</taxon>
        <taxon>Vanilleae</taxon>
        <taxon>Vanilla</taxon>
    </lineage>
</organism>
<keyword evidence="5" id="KW-0732">Signal</keyword>
<dbReference type="SUPFAM" id="SSF52743">
    <property type="entry name" value="Subtilisin-like"/>
    <property type="match status" value="1"/>
</dbReference>
<sequence>MESIPGFLSAWPDHILPLLTTYTPALLELDEYSSSLWQSSDKGEGIIIGVIDTGITPDHASFSDVGLPEPPLKWRGRCELPTTYAAYCSNKLIGAQGFVGGAGKSPIDTNGHGTHVAGIAAGSPVDGANVLGQATGTASGMAPRAHIASYKVCRPCLDSNIIMGFDKAIIDGVDLVQISIGVKNDPYDNNGIVIGSFAALSKGILTVNAAGNDGPYESMIVNDVPWILHVGAANIDRRATAALKLGNGMEFVGMSAYQPNPSTAVDLPLVYPGVNKTQETLSCQNGSMAGFNVTGKMVLCGTGHIDTTAKAEVVKEAGGAAIVMMNQPWDANTINADPYTIPAVHISFDDALKVLNYFETQKNPTGTISFRGTEYGIRPSPTVASFSSRGPSLLNGGILKPDVIAPGVNILSAWPVAVGPADKQNLTDDTAKEKKTTFIFHKGTSMAAPHVSGVAALLKKLHPDWSPAAIKSAIMTSALTVDRDGNPITDDASGKPASIFAVGAGHINPPSARDPGLVYNASTEAYIPYLCGLKGYTTLKVRKIVKMPVICKEKKGAEEVNYPAIQVAMGAATNKSVTRNVTNVGEASSSYTADVAEPTGVKVMVNPTTLQFTSFGEEQSFVVQLNLVGTKPLGQKEVRVGRLKWVSDKNKNEVSSPIVVTA</sequence>
<dbReference type="CDD" id="cd04852">
    <property type="entry name" value="Peptidases_S8_3"/>
    <property type="match status" value="1"/>
</dbReference>
<dbReference type="InterPro" id="IPR023827">
    <property type="entry name" value="Peptidase_S8_Asp-AS"/>
</dbReference>
<dbReference type="Gene3D" id="3.40.50.200">
    <property type="entry name" value="Peptidase S8/S53 domain"/>
    <property type="match status" value="1"/>
</dbReference>
<evidence type="ECO:0000256" key="2">
    <source>
        <dbReference type="ARBA" id="ARBA00011073"/>
    </source>
</evidence>
<comment type="subcellular location">
    <subcellularLocation>
        <location evidence="1">Secreted</location>
    </subcellularLocation>
</comment>
<keyword evidence="6 10" id="KW-0378">Hydrolase</keyword>
<reference evidence="15 16" key="1">
    <citation type="journal article" date="2020" name="Nat. Food">
        <title>A phased Vanilla planifolia genome enables genetic improvement of flavour and production.</title>
        <authorList>
            <person name="Hasing T."/>
            <person name="Tang H."/>
            <person name="Brym M."/>
            <person name="Khazi F."/>
            <person name="Huang T."/>
            <person name="Chambers A.H."/>
        </authorList>
    </citation>
    <scope>NUCLEOTIDE SEQUENCE [LARGE SCALE GENOMIC DNA]</scope>
    <source>
        <tissue evidence="15">Leaf</tissue>
    </source>
</reference>
<feature type="domain" description="PA" evidence="13">
    <location>
        <begin position="267"/>
        <end position="352"/>
    </location>
</feature>
<dbReference type="GO" id="GO:0006508">
    <property type="term" value="P:proteolysis"/>
    <property type="evidence" value="ECO:0007669"/>
    <property type="project" value="UniProtKB-KW"/>
</dbReference>
<evidence type="ECO:0000256" key="5">
    <source>
        <dbReference type="ARBA" id="ARBA00022729"/>
    </source>
</evidence>
<proteinExistence type="inferred from homology"/>
<feature type="active site" description="Charge relay system" evidence="9 10">
    <location>
        <position position="112"/>
    </location>
</feature>
<dbReference type="InterPro" id="IPR036852">
    <property type="entry name" value="Peptidase_S8/S53_dom_sf"/>
</dbReference>
<evidence type="ECO:0000256" key="6">
    <source>
        <dbReference type="ARBA" id="ARBA00022801"/>
    </source>
</evidence>
<dbReference type="InterPro" id="IPR034197">
    <property type="entry name" value="Peptidases_S8_3"/>
</dbReference>
<dbReference type="PROSITE" id="PS00137">
    <property type="entry name" value="SUBTILASE_HIS"/>
    <property type="match status" value="1"/>
</dbReference>
<keyword evidence="16" id="KW-1185">Reference proteome</keyword>
<keyword evidence="3" id="KW-0964">Secreted</keyword>
<keyword evidence="7 10" id="KW-0720">Serine protease</keyword>
<evidence type="ECO:0000256" key="4">
    <source>
        <dbReference type="ARBA" id="ARBA00022670"/>
    </source>
</evidence>
<dbReference type="InterPro" id="IPR023828">
    <property type="entry name" value="Peptidase_S8_Ser-AS"/>
</dbReference>
<dbReference type="SUPFAM" id="SSF52025">
    <property type="entry name" value="PA domain"/>
    <property type="match status" value="1"/>
</dbReference>
<dbReference type="PROSITE" id="PS51892">
    <property type="entry name" value="SUBTILASE"/>
    <property type="match status" value="1"/>
</dbReference>
<dbReference type="CDD" id="cd02120">
    <property type="entry name" value="PA_subtilisin_like"/>
    <property type="match status" value="1"/>
</dbReference>
<evidence type="ECO:0000256" key="3">
    <source>
        <dbReference type="ARBA" id="ARBA00022525"/>
    </source>
</evidence>
<dbReference type="GO" id="GO:0004252">
    <property type="term" value="F:serine-type endopeptidase activity"/>
    <property type="evidence" value="ECO:0007669"/>
    <property type="project" value="UniProtKB-UniRule"/>
</dbReference>
<dbReference type="InterPro" id="IPR022398">
    <property type="entry name" value="Peptidase_S8_His-AS"/>
</dbReference>